<evidence type="ECO:0000256" key="3">
    <source>
        <dbReference type="ARBA" id="ARBA00023125"/>
    </source>
</evidence>
<dbReference type="AlphaFoldDB" id="A0A2A4YSC7"/>
<dbReference type="PANTHER" id="PTHR48111:SF40">
    <property type="entry name" value="PHOSPHATE REGULON TRANSCRIPTIONAL REGULATORY PROTEIN PHOB"/>
    <property type="match status" value="1"/>
</dbReference>
<dbReference type="GO" id="GO:0032993">
    <property type="term" value="C:protein-DNA complex"/>
    <property type="evidence" value="ECO:0007669"/>
    <property type="project" value="TreeGrafter"/>
</dbReference>
<comment type="caution">
    <text evidence="8">The sequence shown here is derived from an EMBL/GenBank/DDBJ whole genome shotgun (WGS) entry which is preliminary data.</text>
</comment>
<accession>A0A2A4YSC7</accession>
<dbReference type="Gene3D" id="3.40.50.2300">
    <property type="match status" value="1"/>
</dbReference>
<dbReference type="SUPFAM" id="SSF52172">
    <property type="entry name" value="CheY-like"/>
    <property type="match status" value="1"/>
</dbReference>
<evidence type="ECO:0000259" key="6">
    <source>
        <dbReference type="PROSITE" id="PS50110"/>
    </source>
</evidence>
<reference key="1">
    <citation type="submission" date="2017-08" db="EMBL/GenBank/DDBJ databases">
        <title>A dynamic microbial community with high functional redundancy inhabits the cold, oxic subseafloor aquifer.</title>
        <authorList>
            <person name="Tully B.J."/>
            <person name="Wheat C.G."/>
            <person name="Glazer B.T."/>
            <person name="Huber J.A."/>
        </authorList>
    </citation>
    <scope>NUCLEOTIDE SEQUENCE [LARGE SCALE GENOMIC DNA]</scope>
</reference>
<dbReference type="GO" id="GO:0000976">
    <property type="term" value="F:transcription cis-regulatory region binding"/>
    <property type="evidence" value="ECO:0007669"/>
    <property type="project" value="TreeGrafter"/>
</dbReference>
<dbReference type="InterPro" id="IPR039420">
    <property type="entry name" value="WalR-like"/>
</dbReference>
<keyword evidence="1 4" id="KW-0597">Phosphoprotein</keyword>
<feature type="modified residue" description="4-aspartylphosphate" evidence="4">
    <location>
        <position position="56"/>
    </location>
</feature>
<dbReference type="PROSITE" id="PS51755">
    <property type="entry name" value="OMPR_PHOB"/>
    <property type="match status" value="1"/>
</dbReference>
<dbReference type="InterPro" id="IPR001789">
    <property type="entry name" value="Sig_transdc_resp-reg_receiver"/>
</dbReference>
<dbReference type="InterPro" id="IPR016032">
    <property type="entry name" value="Sig_transdc_resp-reg_C-effctor"/>
</dbReference>
<dbReference type="SMART" id="SM00862">
    <property type="entry name" value="Trans_reg_C"/>
    <property type="match status" value="1"/>
</dbReference>
<protein>
    <submittedName>
        <fullName evidence="8">DNA-binding response regulator</fullName>
    </submittedName>
</protein>
<feature type="DNA-binding region" description="OmpR/PhoB-type" evidence="5">
    <location>
        <begin position="129"/>
        <end position="228"/>
    </location>
</feature>
<dbReference type="SMART" id="SM00448">
    <property type="entry name" value="REC"/>
    <property type="match status" value="1"/>
</dbReference>
<organism evidence="8">
    <name type="scientific">OCS116 cluster bacterium</name>
    <dbReference type="NCBI Taxonomy" id="2030921"/>
    <lineage>
        <taxon>Bacteria</taxon>
        <taxon>Pseudomonadati</taxon>
        <taxon>Pseudomonadota</taxon>
        <taxon>Alphaproteobacteria</taxon>
        <taxon>OCS116 cluster</taxon>
    </lineage>
</organism>
<name>A0A2A4YSC7_9PROT</name>
<reference evidence="8" key="2">
    <citation type="journal article" date="2018" name="ISME J.">
        <title>A dynamic microbial community with high functional redundancy inhabits the cold, oxic subseafloor aquifer.</title>
        <authorList>
            <person name="Tully B.J."/>
            <person name="Wheat C.G."/>
            <person name="Glazer B.T."/>
            <person name="Huber J.A."/>
        </authorList>
    </citation>
    <scope>NUCLEOTIDE SEQUENCE</scope>
    <source>
        <strain evidence="8">NORP83</strain>
    </source>
</reference>
<dbReference type="EMBL" id="NVUS01000027">
    <property type="protein sequence ID" value="PCI97722.1"/>
    <property type="molecule type" value="Genomic_DNA"/>
</dbReference>
<evidence type="ECO:0000256" key="2">
    <source>
        <dbReference type="ARBA" id="ARBA00023012"/>
    </source>
</evidence>
<gene>
    <name evidence="8" type="ORF">COB13_15100</name>
</gene>
<proteinExistence type="predicted"/>
<dbReference type="GO" id="GO:0000156">
    <property type="term" value="F:phosphorelay response regulator activity"/>
    <property type="evidence" value="ECO:0007669"/>
    <property type="project" value="TreeGrafter"/>
</dbReference>
<keyword evidence="2" id="KW-0902">Two-component regulatory system</keyword>
<dbReference type="Pfam" id="PF00486">
    <property type="entry name" value="Trans_reg_C"/>
    <property type="match status" value="1"/>
</dbReference>
<keyword evidence="3 5" id="KW-0238">DNA-binding</keyword>
<dbReference type="Pfam" id="PF00072">
    <property type="entry name" value="Response_reg"/>
    <property type="match status" value="1"/>
</dbReference>
<dbReference type="Gene3D" id="6.10.250.690">
    <property type="match status" value="1"/>
</dbReference>
<dbReference type="PANTHER" id="PTHR48111">
    <property type="entry name" value="REGULATOR OF RPOS"/>
    <property type="match status" value="1"/>
</dbReference>
<dbReference type="InterPro" id="IPR011006">
    <property type="entry name" value="CheY-like_superfamily"/>
</dbReference>
<evidence type="ECO:0000259" key="7">
    <source>
        <dbReference type="PROSITE" id="PS51755"/>
    </source>
</evidence>
<dbReference type="GO" id="GO:0005829">
    <property type="term" value="C:cytosol"/>
    <property type="evidence" value="ECO:0007669"/>
    <property type="project" value="TreeGrafter"/>
</dbReference>
<dbReference type="InterPro" id="IPR036388">
    <property type="entry name" value="WH-like_DNA-bd_sf"/>
</dbReference>
<dbReference type="InterPro" id="IPR001867">
    <property type="entry name" value="OmpR/PhoB-type_DNA-bd"/>
</dbReference>
<dbReference type="SUPFAM" id="SSF46894">
    <property type="entry name" value="C-terminal effector domain of the bipartite response regulators"/>
    <property type="match status" value="1"/>
</dbReference>
<dbReference type="PROSITE" id="PS50110">
    <property type="entry name" value="RESPONSE_REGULATORY"/>
    <property type="match status" value="1"/>
</dbReference>
<dbReference type="GO" id="GO:0006355">
    <property type="term" value="P:regulation of DNA-templated transcription"/>
    <property type="evidence" value="ECO:0007669"/>
    <property type="project" value="InterPro"/>
</dbReference>
<evidence type="ECO:0000256" key="1">
    <source>
        <dbReference type="ARBA" id="ARBA00022553"/>
    </source>
</evidence>
<evidence type="ECO:0000256" key="4">
    <source>
        <dbReference type="PROSITE-ProRule" id="PRU00169"/>
    </source>
</evidence>
<evidence type="ECO:0000313" key="8">
    <source>
        <dbReference type="EMBL" id="PCI97722.1"/>
    </source>
</evidence>
<dbReference type="CDD" id="cd00383">
    <property type="entry name" value="trans_reg_C"/>
    <property type="match status" value="1"/>
</dbReference>
<feature type="domain" description="OmpR/PhoB-type" evidence="7">
    <location>
        <begin position="129"/>
        <end position="228"/>
    </location>
</feature>
<sequence>MSDDKKILIVEDDDFLREELIEQLSLYNEFELKSCARAFEAVKMADAEHVDLILMDVGLPDMDGREAVKLIRRNGYKGPIIMLTAQDSEADIILGLDSGANDYVLKPFRVGELLARMRAQFRQFEQSEDAVFNLGPYVFKPSIKRLTDSNGDEIRLTEKETAILKYLYKADGSSIGRDELLCEVWGYNSGITTHTLETHIYRLRQKIEPKESGIKIIITDSKGYKISK</sequence>
<dbReference type="Gene3D" id="1.10.10.10">
    <property type="entry name" value="Winged helix-like DNA-binding domain superfamily/Winged helix DNA-binding domain"/>
    <property type="match status" value="1"/>
</dbReference>
<feature type="domain" description="Response regulatory" evidence="6">
    <location>
        <begin position="6"/>
        <end position="121"/>
    </location>
</feature>
<evidence type="ECO:0000256" key="5">
    <source>
        <dbReference type="PROSITE-ProRule" id="PRU01091"/>
    </source>
</evidence>